<dbReference type="Proteomes" id="UP001161497">
    <property type="component" value="Chromosome"/>
</dbReference>
<keyword evidence="1" id="KW-0540">Nuclease</keyword>
<keyword evidence="1" id="KW-0255">Endonuclease</keyword>
<dbReference type="EMBL" id="OX458932">
    <property type="protein sequence ID" value="CAI9086205.1"/>
    <property type="molecule type" value="Genomic_DNA"/>
</dbReference>
<gene>
    <name evidence="1" type="ORF">MFUM_1883</name>
</gene>
<dbReference type="GO" id="GO:0004519">
    <property type="term" value="F:endonuclease activity"/>
    <property type="evidence" value="ECO:0007669"/>
    <property type="project" value="UniProtKB-KW"/>
</dbReference>
<dbReference type="Pfam" id="PF01986">
    <property type="entry name" value="DUF123"/>
    <property type="match status" value="1"/>
</dbReference>
<protein>
    <submittedName>
        <fullName evidence="1">Uri superfamily endonuclease (Modular protein)</fullName>
    </submittedName>
</protein>
<keyword evidence="1" id="KW-0378">Hydrolase</keyword>
<accession>A0ABN8XGK5</accession>
<sequence>MVFLTQLSQRKMRSQKERFIPFSSSFSLTDIPARKGSYLLIFFLSRTTIFFKQTKRLIAEGWYCYCGSARGNGGLRSRLSRHISVFKTAHWHIDLLTPQASFVAICLYERLTPFLECLLSQGLIHFYGLRAPLPGFGSTDCQKKCISHLLYTPNELDWEKISTKIIEKI</sequence>
<dbReference type="PANTHER" id="PTHR37460">
    <property type="entry name" value="ENDONUCLEASE III"/>
    <property type="match status" value="1"/>
</dbReference>
<evidence type="ECO:0000313" key="2">
    <source>
        <dbReference type="Proteomes" id="UP001161497"/>
    </source>
</evidence>
<dbReference type="InterPro" id="IPR002837">
    <property type="entry name" value="DUF123"/>
</dbReference>
<name>A0ABN8XGK5_9BACT</name>
<keyword evidence="2" id="KW-1185">Reference proteome</keyword>
<reference evidence="1" key="1">
    <citation type="submission" date="2023-03" db="EMBL/GenBank/DDBJ databases">
        <authorList>
            <person name="Cremers G."/>
            <person name="Picone N."/>
        </authorList>
    </citation>
    <scope>NUCLEOTIDE SEQUENCE</scope>
    <source>
        <strain evidence="1">Sample_alias</strain>
    </source>
</reference>
<dbReference type="CDD" id="cd10441">
    <property type="entry name" value="GIY-YIG_COG1833"/>
    <property type="match status" value="1"/>
</dbReference>
<proteinExistence type="predicted"/>
<dbReference type="PANTHER" id="PTHR37460:SF1">
    <property type="entry name" value="ENDONUCLEASE III"/>
    <property type="match status" value="1"/>
</dbReference>
<evidence type="ECO:0000313" key="1">
    <source>
        <dbReference type="EMBL" id="CAI9086205.1"/>
    </source>
</evidence>
<organism evidence="1 2">
    <name type="scientific">Candidatus Methylacidiphilum fumarolicum</name>
    <dbReference type="NCBI Taxonomy" id="591154"/>
    <lineage>
        <taxon>Bacteria</taxon>
        <taxon>Pseudomonadati</taxon>
        <taxon>Verrucomicrobiota</taxon>
        <taxon>Methylacidiphilae</taxon>
        <taxon>Methylacidiphilales</taxon>
        <taxon>Methylacidiphilaceae</taxon>
        <taxon>Methylacidiphilum (ex Ratnadevi et al. 2023)</taxon>
    </lineage>
</organism>